<protein>
    <submittedName>
        <fullName evidence="2">Uncharacterized protein</fullName>
    </submittedName>
</protein>
<name>A0A8R7RBL8_TRIUA</name>
<evidence type="ECO:0000313" key="3">
    <source>
        <dbReference type="Proteomes" id="UP000015106"/>
    </source>
</evidence>
<dbReference type="Proteomes" id="UP000015106">
    <property type="component" value="Unassembled WGS sequence"/>
</dbReference>
<dbReference type="Gramene" id="TuG1812S0000028400.01.T01">
    <property type="protein sequence ID" value="TuG1812S0000028400.01.T01.s_cds11722"/>
    <property type="gene ID" value="TuG1812S0000028400.01"/>
</dbReference>
<keyword evidence="3" id="KW-1185">Reference proteome</keyword>
<proteinExistence type="predicted"/>
<evidence type="ECO:0000313" key="2">
    <source>
        <dbReference type="EnsemblPlants" id="TuG1812S0000028400.01.T01.s_cds11722"/>
    </source>
</evidence>
<evidence type="ECO:0000256" key="1">
    <source>
        <dbReference type="SAM" id="MobiDB-lite"/>
    </source>
</evidence>
<sequence>RLVVEAPAVIVRLGHAEELLRRHALQLPLPPRRECHRRARIVFAPVLRRAVPHRAHSLVQPHGRHAVLVGVLVARLDVVAEAALCEEPERVAHQPAARLHQRRIFRRVPLQVRRVVHAQRVEIVLQAVADEEPGRAAGGPDLPRLLAVEEDGFHLPLHHLHRRRVPQVLRADPRGLVPVVRHREERPHKVLEDDGLILVDDADAPANVQRPVAAAAHHLAAQRHHTTDGHSWHGPRGNRGAGVVTGWAVGAEGAGAREDGEAERAALGSEGRGAGGLW</sequence>
<organism evidence="2 3">
    <name type="scientific">Triticum urartu</name>
    <name type="common">Red wild einkorn</name>
    <name type="synonym">Crithodium urartu</name>
    <dbReference type="NCBI Taxonomy" id="4572"/>
    <lineage>
        <taxon>Eukaryota</taxon>
        <taxon>Viridiplantae</taxon>
        <taxon>Streptophyta</taxon>
        <taxon>Embryophyta</taxon>
        <taxon>Tracheophyta</taxon>
        <taxon>Spermatophyta</taxon>
        <taxon>Magnoliopsida</taxon>
        <taxon>Liliopsida</taxon>
        <taxon>Poales</taxon>
        <taxon>Poaceae</taxon>
        <taxon>BOP clade</taxon>
        <taxon>Pooideae</taxon>
        <taxon>Triticodae</taxon>
        <taxon>Triticeae</taxon>
        <taxon>Triticinae</taxon>
        <taxon>Triticum</taxon>
    </lineage>
</organism>
<reference evidence="2" key="2">
    <citation type="submission" date="2022-06" db="UniProtKB">
        <authorList>
            <consortium name="EnsemblPlants"/>
        </authorList>
    </citation>
    <scope>IDENTIFICATION</scope>
</reference>
<feature type="compositionally biased region" description="Basic and acidic residues" evidence="1">
    <location>
        <begin position="255"/>
        <end position="264"/>
    </location>
</feature>
<feature type="region of interest" description="Disordered" evidence="1">
    <location>
        <begin position="253"/>
        <end position="278"/>
    </location>
</feature>
<dbReference type="EnsemblPlants" id="TuG1812S0000028400.01.T01">
    <property type="protein sequence ID" value="TuG1812S0000028400.01.T01.s_cds11722"/>
    <property type="gene ID" value="TuG1812S0000028400.01"/>
</dbReference>
<accession>A0A8R7RBL8</accession>
<dbReference type="AlphaFoldDB" id="A0A8R7RBL8"/>
<reference evidence="3" key="1">
    <citation type="journal article" date="2013" name="Nature">
        <title>Draft genome of the wheat A-genome progenitor Triticum urartu.</title>
        <authorList>
            <person name="Ling H.Q."/>
            <person name="Zhao S."/>
            <person name="Liu D."/>
            <person name="Wang J."/>
            <person name="Sun H."/>
            <person name="Zhang C."/>
            <person name="Fan H."/>
            <person name="Li D."/>
            <person name="Dong L."/>
            <person name="Tao Y."/>
            <person name="Gao C."/>
            <person name="Wu H."/>
            <person name="Li Y."/>
            <person name="Cui Y."/>
            <person name="Guo X."/>
            <person name="Zheng S."/>
            <person name="Wang B."/>
            <person name="Yu K."/>
            <person name="Liang Q."/>
            <person name="Yang W."/>
            <person name="Lou X."/>
            <person name="Chen J."/>
            <person name="Feng M."/>
            <person name="Jian J."/>
            <person name="Zhang X."/>
            <person name="Luo G."/>
            <person name="Jiang Y."/>
            <person name="Liu J."/>
            <person name="Wang Z."/>
            <person name="Sha Y."/>
            <person name="Zhang B."/>
            <person name="Wu H."/>
            <person name="Tang D."/>
            <person name="Shen Q."/>
            <person name="Xue P."/>
            <person name="Zou S."/>
            <person name="Wang X."/>
            <person name="Liu X."/>
            <person name="Wang F."/>
            <person name="Yang Y."/>
            <person name="An X."/>
            <person name="Dong Z."/>
            <person name="Zhang K."/>
            <person name="Zhang X."/>
            <person name="Luo M.C."/>
            <person name="Dvorak J."/>
            <person name="Tong Y."/>
            <person name="Wang J."/>
            <person name="Yang H."/>
            <person name="Li Z."/>
            <person name="Wang D."/>
            <person name="Zhang A."/>
            <person name="Wang J."/>
        </authorList>
    </citation>
    <scope>NUCLEOTIDE SEQUENCE</scope>
    <source>
        <strain evidence="3">cv. G1812</strain>
    </source>
</reference>